<feature type="transmembrane region" description="Helical" evidence="1">
    <location>
        <begin position="46"/>
        <end position="69"/>
    </location>
</feature>
<comment type="caution">
    <text evidence="2">The sequence shown here is derived from an EMBL/GenBank/DDBJ whole genome shotgun (WGS) entry which is preliminary data.</text>
</comment>
<keyword evidence="2" id="KW-0482">Metalloprotease</keyword>
<gene>
    <name evidence="2" type="ORF">H9725_03760</name>
</gene>
<dbReference type="EMBL" id="DXBJ01000024">
    <property type="protein sequence ID" value="HIZ57686.1"/>
    <property type="molecule type" value="Genomic_DNA"/>
</dbReference>
<keyword evidence="1" id="KW-1133">Transmembrane helix</keyword>
<proteinExistence type="predicted"/>
<name>A0A9D2JLD5_9FIRM</name>
<dbReference type="Pfam" id="PF10086">
    <property type="entry name" value="YhfC"/>
    <property type="match status" value="1"/>
</dbReference>
<reference evidence="2" key="2">
    <citation type="submission" date="2021-04" db="EMBL/GenBank/DDBJ databases">
        <authorList>
            <person name="Gilroy R."/>
        </authorList>
    </citation>
    <scope>NUCLEOTIDE SEQUENCE</scope>
    <source>
        <strain evidence="2">ChiBcec16-3735</strain>
    </source>
</reference>
<sequence>MELQSLPTVPAGNVAGMIVSLLVAFGLPIGLYLYLKHKKYARTSSFVTGMLVFILFAMVLETAVHSLVFSLAGTALTGNLFLYAVYAALMAAAFEETGRYLAMRFVLRHRFDGKNALMYGAGHGGAEAMILLGLTSINNLVNTALINSGSLPDVLSGLDEATLESVLGGVSQLWTAPAYIFFVAGFERAVAICLHIALSVLVWRAVRDRKASWYWAAFGGHFAVDFAAVIMPNYSILLTEALFALMTAAVAWYAVRAYREAAAE</sequence>
<evidence type="ECO:0000256" key="1">
    <source>
        <dbReference type="SAM" id="Phobius"/>
    </source>
</evidence>
<reference evidence="2" key="1">
    <citation type="journal article" date="2021" name="PeerJ">
        <title>Extensive microbial diversity within the chicken gut microbiome revealed by metagenomics and culture.</title>
        <authorList>
            <person name="Gilroy R."/>
            <person name="Ravi A."/>
            <person name="Getino M."/>
            <person name="Pursley I."/>
            <person name="Horton D.L."/>
            <person name="Alikhan N.F."/>
            <person name="Baker D."/>
            <person name="Gharbi K."/>
            <person name="Hall N."/>
            <person name="Watson M."/>
            <person name="Adriaenssens E.M."/>
            <person name="Foster-Nyarko E."/>
            <person name="Jarju S."/>
            <person name="Secka A."/>
            <person name="Antonio M."/>
            <person name="Oren A."/>
            <person name="Chaudhuri R.R."/>
            <person name="La Ragione R."/>
            <person name="Hildebrand F."/>
            <person name="Pallen M.J."/>
        </authorList>
    </citation>
    <scope>NUCLEOTIDE SEQUENCE</scope>
    <source>
        <strain evidence="2">ChiBcec16-3735</strain>
    </source>
</reference>
<feature type="transmembrane region" description="Helical" evidence="1">
    <location>
        <begin position="116"/>
        <end position="137"/>
    </location>
</feature>
<feature type="transmembrane region" description="Helical" evidence="1">
    <location>
        <begin position="12"/>
        <end position="34"/>
    </location>
</feature>
<feature type="transmembrane region" description="Helical" evidence="1">
    <location>
        <begin position="178"/>
        <end position="201"/>
    </location>
</feature>
<dbReference type="AlphaFoldDB" id="A0A9D2JLD5"/>
<evidence type="ECO:0000313" key="2">
    <source>
        <dbReference type="EMBL" id="HIZ57686.1"/>
    </source>
</evidence>
<feature type="transmembrane region" description="Helical" evidence="1">
    <location>
        <begin position="75"/>
        <end position="95"/>
    </location>
</feature>
<dbReference type="InterPro" id="IPR011397">
    <property type="entry name" value="YhfC"/>
</dbReference>
<keyword evidence="1" id="KW-0472">Membrane</keyword>
<dbReference type="PIRSF" id="PIRSF033101">
    <property type="entry name" value="UCP033101"/>
    <property type="match status" value="1"/>
</dbReference>
<feature type="transmembrane region" description="Helical" evidence="1">
    <location>
        <begin position="213"/>
        <end position="230"/>
    </location>
</feature>
<organism evidence="2 3">
    <name type="scientific">Candidatus Faecalibacterium gallistercoris</name>
    <dbReference type="NCBI Taxonomy" id="2838579"/>
    <lineage>
        <taxon>Bacteria</taxon>
        <taxon>Bacillati</taxon>
        <taxon>Bacillota</taxon>
        <taxon>Clostridia</taxon>
        <taxon>Eubacteriales</taxon>
        <taxon>Oscillospiraceae</taxon>
        <taxon>Faecalibacterium</taxon>
    </lineage>
</organism>
<dbReference type="Proteomes" id="UP000824065">
    <property type="component" value="Unassembled WGS sequence"/>
</dbReference>
<feature type="transmembrane region" description="Helical" evidence="1">
    <location>
        <begin position="236"/>
        <end position="255"/>
    </location>
</feature>
<accession>A0A9D2JLD5</accession>
<keyword evidence="1" id="KW-0812">Transmembrane</keyword>
<evidence type="ECO:0000313" key="3">
    <source>
        <dbReference type="Proteomes" id="UP000824065"/>
    </source>
</evidence>
<keyword evidence="2" id="KW-0378">Hydrolase</keyword>
<keyword evidence="2" id="KW-0645">Protease</keyword>
<protein>
    <submittedName>
        <fullName evidence="2">YhfC family intramembrane metalloprotease</fullName>
    </submittedName>
</protein>
<dbReference type="GO" id="GO:0008237">
    <property type="term" value="F:metallopeptidase activity"/>
    <property type="evidence" value="ECO:0007669"/>
    <property type="project" value="UniProtKB-KW"/>
</dbReference>